<organism evidence="3 4">
    <name type="scientific">Lederbergia citri</name>
    <dbReference type="NCBI Taxonomy" id="2833580"/>
    <lineage>
        <taxon>Bacteria</taxon>
        <taxon>Bacillati</taxon>
        <taxon>Bacillota</taxon>
        <taxon>Bacilli</taxon>
        <taxon>Bacillales</taxon>
        <taxon>Bacillaceae</taxon>
        <taxon>Lederbergia</taxon>
    </lineage>
</organism>
<dbReference type="SUPFAM" id="SSF53041">
    <property type="entry name" value="Resolvase-like"/>
    <property type="match status" value="1"/>
</dbReference>
<evidence type="ECO:0000259" key="1">
    <source>
        <dbReference type="PROSITE" id="PS51736"/>
    </source>
</evidence>
<dbReference type="InterPro" id="IPR036162">
    <property type="entry name" value="Resolvase-like_N_sf"/>
</dbReference>
<comment type="caution">
    <text evidence="3">The sequence shown here is derived from an EMBL/GenBank/DDBJ whole genome shotgun (WGS) entry which is preliminary data.</text>
</comment>
<dbReference type="PANTHER" id="PTHR30461:SF23">
    <property type="entry name" value="DNA RECOMBINASE-RELATED"/>
    <property type="match status" value="1"/>
</dbReference>
<evidence type="ECO:0000313" key="3">
    <source>
        <dbReference type="EMBL" id="MBS4194362.1"/>
    </source>
</evidence>
<protein>
    <submittedName>
        <fullName evidence="3">Recombinase family protein</fullName>
    </submittedName>
</protein>
<dbReference type="InterPro" id="IPR006119">
    <property type="entry name" value="Resolv_N"/>
</dbReference>
<dbReference type="GO" id="GO:0003677">
    <property type="term" value="F:DNA binding"/>
    <property type="evidence" value="ECO:0007669"/>
    <property type="project" value="InterPro"/>
</dbReference>
<evidence type="ECO:0000259" key="2">
    <source>
        <dbReference type="PROSITE" id="PS51737"/>
    </source>
</evidence>
<reference evidence="3 4" key="1">
    <citation type="submission" date="2021-05" db="EMBL/GenBank/DDBJ databases">
        <title>Novel Bacillus species.</title>
        <authorList>
            <person name="Liu G."/>
        </authorList>
    </citation>
    <scope>NUCLEOTIDE SEQUENCE [LARGE SCALE GENOMIC DNA]</scope>
    <source>
        <strain evidence="4">FJAT-49780</strain>
    </source>
</reference>
<dbReference type="InterPro" id="IPR011109">
    <property type="entry name" value="DNA_bind_recombinase_dom"/>
</dbReference>
<dbReference type="InterPro" id="IPR038109">
    <property type="entry name" value="DNA_bind_recomb_sf"/>
</dbReference>
<gene>
    <name evidence="3" type="ORF">KHA97_04660</name>
</gene>
<dbReference type="Proteomes" id="UP000681414">
    <property type="component" value="Unassembled WGS sequence"/>
</dbReference>
<dbReference type="AlphaFoldDB" id="A0A942TDP5"/>
<dbReference type="PANTHER" id="PTHR30461">
    <property type="entry name" value="DNA-INVERTASE FROM LAMBDOID PROPHAGE"/>
    <property type="match status" value="1"/>
</dbReference>
<dbReference type="GO" id="GO:0000150">
    <property type="term" value="F:DNA strand exchange activity"/>
    <property type="evidence" value="ECO:0007669"/>
    <property type="project" value="InterPro"/>
</dbReference>
<dbReference type="PROSITE" id="PS51737">
    <property type="entry name" value="RECOMBINASE_DNA_BIND"/>
    <property type="match status" value="1"/>
</dbReference>
<keyword evidence="4" id="KW-1185">Reference proteome</keyword>
<dbReference type="CDD" id="cd00338">
    <property type="entry name" value="Ser_Recombinase"/>
    <property type="match status" value="1"/>
</dbReference>
<proteinExistence type="predicted"/>
<feature type="domain" description="Recombinase" evidence="2">
    <location>
        <begin position="152"/>
        <end position="263"/>
    </location>
</feature>
<accession>A0A942TDP5</accession>
<dbReference type="Gene3D" id="3.90.1750.20">
    <property type="entry name" value="Putative Large Serine Recombinase, Chain B, Domain 2"/>
    <property type="match status" value="1"/>
</dbReference>
<name>A0A942TDP5_9BACI</name>
<dbReference type="SMART" id="SM00857">
    <property type="entry name" value="Resolvase"/>
    <property type="match status" value="1"/>
</dbReference>
<sequence length="477" mass="56015">MKAIIYNRKSRGTEEELQKNKNEMIAYCKKNNFDYDYLEEIGSSVDEEREGYQKLLNLINTGKYQIIVVMELSRLTRSLKQQLELFDILTENGVIIHAVLDNDIIDPSNQMNEMMSIFKGTFNQMAYRETSKKMHLGRIQSAREGKFVNAPPFGYSKGPDMKLEIVEEEAAIVRRMFKLILKGHSITQIYRILYNEGIRTRDGHVFHDKTISKMLRNRAYLGEVIFESKKFDETVVVKNAHPAIISYEEFFKVQEETEKRKGFQERISKVLSPVDKLIYCKLCGRKMLISRGNSKNRSKYININKCRHFIGDERCPNGGSSIHLIMPTIYEQVEKRTHIIRQKLEELNQGKSDGSIELLQKEKKIVEKNILDKQKQKDKLLDVLLNGTINEVVFSKRDKQFESEIEALRQRVSDIETIILQRTIESDTERIEQLLDDLSQLQEKPIEEQNRILRNVIERIDYYRNKDHIEIDITFMD</sequence>
<dbReference type="PROSITE" id="PS51736">
    <property type="entry name" value="RECOMBINASES_3"/>
    <property type="match status" value="1"/>
</dbReference>
<dbReference type="InterPro" id="IPR050639">
    <property type="entry name" value="SSR_resolvase"/>
</dbReference>
<feature type="domain" description="Resolvase/invertase-type recombinase catalytic" evidence="1">
    <location>
        <begin position="2"/>
        <end position="145"/>
    </location>
</feature>
<dbReference type="Gene3D" id="3.40.50.1390">
    <property type="entry name" value="Resolvase, N-terminal catalytic domain"/>
    <property type="match status" value="1"/>
</dbReference>
<dbReference type="RefSeq" id="WP_213123552.1">
    <property type="nucleotide sequence ID" value="NZ_JAGYPG010000001.1"/>
</dbReference>
<dbReference type="Pfam" id="PF00239">
    <property type="entry name" value="Resolvase"/>
    <property type="match status" value="1"/>
</dbReference>
<evidence type="ECO:0000313" key="4">
    <source>
        <dbReference type="Proteomes" id="UP000681414"/>
    </source>
</evidence>
<dbReference type="EMBL" id="JAGYPG010000001">
    <property type="protein sequence ID" value="MBS4194362.1"/>
    <property type="molecule type" value="Genomic_DNA"/>
</dbReference>
<dbReference type="Pfam" id="PF07508">
    <property type="entry name" value="Recombinase"/>
    <property type="match status" value="1"/>
</dbReference>